<dbReference type="WBParaSite" id="SVE_0527900.1">
    <property type="protein sequence ID" value="SVE_0527900.1"/>
    <property type="gene ID" value="SVE_0527900"/>
</dbReference>
<comment type="similarity">
    <text evidence="2 14">Belongs to the complex I NDUFA13 subunit family.</text>
</comment>
<protein>
    <recommendedName>
        <fullName evidence="3 14">NADH dehydrogenase [ubiquinone] 1 alpha subcomplex subunit 13</fullName>
    </recommendedName>
</protein>
<evidence type="ECO:0000256" key="4">
    <source>
        <dbReference type="ARBA" id="ARBA00022448"/>
    </source>
</evidence>
<evidence type="ECO:0000256" key="6">
    <source>
        <dbReference type="ARBA" id="ARBA00022692"/>
    </source>
</evidence>
<evidence type="ECO:0000256" key="8">
    <source>
        <dbReference type="ARBA" id="ARBA00022982"/>
    </source>
</evidence>
<dbReference type="GO" id="GO:0045271">
    <property type="term" value="C:respiratory chain complex I"/>
    <property type="evidence" value="ECO:0007669"/>
    <property type="project" value="UniProtKB-UniRule"/>
</dbReference>
<keyword evidence="8 14" id="KW-0249">Electron transport</keyword>
<sequence length="193" mass="23075">MYICGFDNLFHNNLPRTLRKLLIMSSKDFKQEMPPPGGYRNFNFSRTYAKQLFRPGLVSGIIAGCTLYGIYQSYMIRKHIVTEKFEDVDIQNAMEPFLVAERDREWLRFLKKNRDLENEIMKDVPGWKTGTWYGEPVYFTLGDKWWDPSIIEAYAHSATSDMNTETFWKHHSEYAAPKFYDKYLPKWLLHYLW</sequence>
<dbReference type="Pfam" id="PF06212">
    <property type="entry name" value="GRIM-19"/>
    <property type="match status" value="1"/>
</dbReference>
<evidence type="ECO:0000256" key="3">
    <source>
        <dbReference type="ARBA" id="ARBA00018192"/>
    </source>
</evidence>
<evidence type="ECO:0000256" key="7">
    <source>
        <dbReference type="ARBA" id="ARBA00022792"/>
    </source>
</evidence>
<dbReference type="AlphaFoldDB" id="A0A0K0F8X8"/>
<comment type="subcellular location">
    <subcellularLocation>
        <location evidence="1 14">Mitochondrion inner membrane</location>
        <topology evidence="1 14">Single-pass membrane protein</topology>
        <orientation evidence="1 14">Matrix side</orientation>
    </subcellularLocation>
</comment>
<dbReference type="PANTHER" id="PTHR12966">
    <property type="entry name" value="NADH DEHYDROGENASE UBIQUINONE 1 ALPHA SUBCOMPLEX SUBUNIT 13"/>
    <property type="match status" value="1"/>
</dbReference>
<evidence type="ECO:0000313" key="15">
    <source>
        <dbReference type="Proteomes" id="UP000035680"/>
    </source>
</evidence>
<dbReference type="PANTHER" id="PTHR12966:SF0">
    <property type="entry name" value="NADH DEHYDROGENASE [UBIQUINONE] 1 ALPHA SUBCOMPLEX SUBUNIT 13"/>
    <property type="match status" value="1"/>
</dbReference>
<dbReference type="Proteomes" id="UP000035680">
    <property type="component" value="Unassembled WGS sequence"/>
</dbReference>
<evidence type="ECO:0000256" key="14">
    <source>
        <dbReference type="RuleBase" id="RU368034"/>
    </source>
</evidence>
<keyword evidence="7 14" id="KW-0999">Mitochondrion inner membrane</keyword>
<reference evidence="16" key="2">
    <citation type="submission" date="2015-08" db="UniProtKB">
        <authorList>
            <consortium name="WormBaseParasite"/>
        </authorList>
    </citation>
    <scope>IDENTIFICATION</scope>
</reference>
<keyword evidence="11" id="KW-0472">Membrane</keyword>
<evidence type="ECO:0000256" key="10">
    <source>
        <dbReference type="ARBA" id="ARBA00023128"/>
    </source>
</evidence>
<name>A0A0K0F8X8_STRVS</name>
<organism evidence="15 16">
    <name type="scientific">Strongyloides venezuelensis</name>
    <name type="common">Threadworm</name>
    <dbReference type="NCBI Taxonomy" id="75913"/>
    <lineage>
        <taxon>Eukaryota</taxon>
        <taxon>Metazoa</taxon>
        <taxon>Ecdysozoa</taxon>
        <taxon>Nematoda</taxon>
        <taxon>Chromadorea</taxon>
        <taxon>Rhabditida</taxon>
        <taxon>Tylenchina</taxon>
        <taxon>Panagrolaimomorpha</taxon>
        <taxon>Strongyloidoidea</taxon>
        <taxon>Strongyloididae</taxon>
        <taxon>Strongyloides</taxon>
    </lineage>
</organism>
<evidence type="ECO:0000256" key="1">
    <source>
        <dbReference type="ARBA" id="ARBA00004298"/>
    </source>
</evidence>
<dbReference type="InterPro" id="IPR009346">
    <property type="entry name" value="GRIM-19"/>
</dbReference>
<keyword evidence="5 14" id="KW-0679">Respiratory chain</keyword>
<accession>A0A0K0F8X8</accession>
<keyword evidence="4 14" id="KW-0813">Transport</keyword>
<evidence type="ECO:0000313" key="16">
    <source>
        <dbReference type="WBParaSite" id="SVE_0527900.1"/>
    </source>
</evidence>
<evidence type="ECO:0000256" key="9">
    <source>
        <dbReference type="ARBA" id="ARBA00022989"/>
    </source>
</evidence>
<evidence type="ECO:0000256" key="12">
    <source>
        <dbReference type="ARBA" id="ARBA00045908"/>
    </source>
</evidence>
<dbReference type="STRING" id="75913.A0A0K0F8X8"/>
<comment type="function">
    <text evidence="14">Complex I functions in the transfer of electrons from NADH to the respiratory chain. Accessory subunit of the mitochondrial membrane respiratory chain NADH dehydrogenase (Complex I), that is believed not to be involved in catalysis.</text>
</comment>
<evidence type="ECO:0000256" key="5">
    <source>
        <dbReference type="ARBA" id="ARBA00022660"/>
    </source>
</evidence>
<keyword evidence="10 14" id="KW-0496">Mitochondrion</keyword>
<comment type="function">
    <text evidence="12">Accessory subunit of the mitochondrial membrane respiratory chain NADH dehydrogenase (Complex I), that is believed not to be involved in catalysis. Complex I functions in the transfer of electrons from NADH to the respiratory chain. The immediate electron acceptor for the enzyme is believed to be ubiquinone. Involved in the interferon/all-trans-retinoic acid (IFN/RA) induced cell death. This apoptotic activity is inhibited by interaction with viral IRF1. Prevents the transactivation of STAT3 target genes. May play a role in CARD15-mediated innate mucosal responses and serve to regulate intestinal epithelial cell responses to microbes.</text>
</comment>
<proteinExistence type="inferred from homology"/>
<dbReference type="GO" id="GO:0005743">
    <property type="term" value="C:mitochondrial inner membrane"/>
    <property type="evidence" value="ECO:0007669"/>
    <property type="project" value="UniProtKB-SubCell"/>
</dbReference>
<evidence type="ECO:0000256" key="2">
    <source>
        <dbReference type="ARBA" id="ARBA00007312"/>
    </source>
</evidence>
<reference evidence="15" key="1">
    <citation type="submission" date="2014-07" db="EMBL/GenBank/DDBJ databases">
        <authorList>
            <person name="Martin A.A"/>
            <person name="De Silva N."/>
        </authorList>
    </citation>
    <scope>NUCLEOTIDE SEQUENCE</scope>
</reference>
<keyword evidence="6" id="KW-0812">Transmembrane</keyword>
<evidence type="ECO:0000256" key="11">
    <source>
        <dbReference type="ARBA" id="ARBA00023136"/>
    </source>
</evidence>
<keyword evidence="9" id="KW-1133">Transmembrane helix</keyword>
<evidence type="ECO:0000256" key="13">
    <source>
        <dbReference type="ARBA" id="ARBA00046797"/>
    </source>
</evidence>
<comment type="subunit">
    <text evidence="13">Complex I is composed of 45 different subunits. Interacts with CARD15, but not with CARD4. Interacts with STAT3, but not with STAT1, STAT2 and STAT5A. Interacts with OLFM4.</text>
</comment>
<keyword evidence="15" id="KW-1185">Reference proteome</keyword>